<evidence type="ECO:0000259" key="1">
    <source>
        <dbReference type="Pfam" id="PF13701"/>
    </source>
</evidence>
<dbReference type="InterPro" id="IPR025668">
    <property type="entry name" value="Tnp_DDE_dom"/>
</dbReference>
<proteinExistence type="predicted"/>
<sequence length="228" mass="25583">MTSLYNEIENSGQKKWGAGQPTIFRALKLPKSGKTDSLRITTPAIMDLIDFTENEAIRILKKRGDKEYFIIDVDSTPVELFGNQNEASYDGHYRCISYLPIFVAINGVPAFVQNAPGAANGAALCLIHIRRLIQKLRESFPGARILVRGDTGYNNAELIRIIVEEGVSYILGYNVRSKDLKAKLFEHIAQEYAAAPTSRICMAKEILKEIPLTGLFDEVKPPKRRRKL</sequence>
<feature type="non-terminal residue" evidence="2">
    <location>
        <position position="228"/>
    </location>
</feature>
<accession>A0A6I1EG57</accession>
<feature type="domain" description="Transposase DDE" evidence="1">
    <location>
        <begin position="14"/>
        <end position="189"/>
    </location>
</feature>
<name>A0A6I1EG57_9BURK</name>
<dbReference type="EMBL" id="WEHX01000221">
    <property type="protein sequence ID" value="KAB7650258.1"/>
    <property type="molecule type" value="Genomic_DNA"/>
</dbReference>
<dbReference type="OrthoDB" id="476248at2"/>
<comment type="caution">
    <text evidence="2">The sequence shown here is derived from an EMBL/GenBank/DDBJ whole genome shotgun (WGS) entry which is preliminary data.</text>
</comment>
<dbReference type="Proteomes" id="UP000430564">
    <property type="component" value="Unassembled WGS sequence"/>
</dbReference>
<organism evidence="2 3">
    <name type="scientific">Sutterella seckii</name>
    <dbReference type="NCBI Taxonomy" id="1944635"/>
    <lineage>
        <taxon>Bacteria</taxon>
        <taxon>Pseudomonadati</taxon>
        <taxon>Pseudomonadota</taxon>
        <taxon>Betaproteobacteria</taxon>
        <taxon>Burkholderiales</taxon>
        <taxon>Sutterellaceae</taxon>
        <taxon>Sutterella</taxon>
    </lineage>
</organism>
<reference evidence="2 3" key="1">
    <citation type="submission" date="2019-10" db="EMBL/GenBank/DDBJ databases">
        <title>Genome diversity of Sutterella seckii.</title>
        <authorList>
            <person name="Chaplin A.V."/>
            <person name="Sokolova S.R."/>
            <person name="Mosin K.A."/>
            <person name="Ivanova E.L."/>
            <person name="Kochetkova T.O."/>
            <person name="Goltsov A.Y."/>
            <person name="Trofimov D.Y."/>
            <person name="Efimov B.A."/>
        </authorList>
    </citation>
    <scope>NUCLEOTIDE SEQUENCE [LARGE SCALE GENOMIC DNA]</scope>
    <source>
        <strain evidence="2 3">ASD393</strain>
    </source>
</reference>
<evidence type="ECO:0000313" key="3">
    <source>
        <dbReference type="Proteomes" id="UP000430564"/>
    </source>
</evidence>
<protein>
    <recommendedName>
        <fullName evidence="1">Transposase DDE domain-containing protein</fullName>
    </recommendedName>
</protein>
<evidence type="ECO:0000313" key="2">
    <source>
        <dbReference type="EMBL" id="KAB7650258.1"/>
    </source>
</evidence>
<gene>
    <name evidence="2" type="ORF">GBM95_11925</name>
</gene>
<dbReference type="AlphaFoldDB" id="A0A6I1EG57"/>
<dbReference type="Pfam" id="PF13701">
    <property type="entry name" value="DDE_Tnp_1_4"/>
    <property type="match status" value="1"/>
</dbReference>